<proteinExistence type="predicted"/>
<dbReference type="Pfam" id="PF23055">
    <property type="entry name" value="DUF7041"/>
    <property type="match status" value="1"/>
</dbReference>
<evidence type="ECO:0000259" key="1">
    <source>
        <dbReference type="Pfam" id="PF23055"/>
    </source>
</evidence>
<organism evidence="2 3">
    <name type="scientific">Hymenolepis diminuta</name>
    <name type="common">Rat tapeworm</name>
    <dbReference type="NCBI Taxonomy" id="6216"/>
    <lineage>
        <taxon>Eukaryota</taxon>
        <taxon>Metazoa</taxon>
        <taxon>Spiralia</taxon>
        <taxon>Lophotrochozoa</taxon>
        <taxon>Platyhelminthes</taxon>
        <taxon>Cestoda</taxon>
        <taxon>Eucestoda</taxon>
        <taxon>Cyclophyllidea</taxon>
        <taxon>Hymenolepididae</taxon>
        <taxon>Hymenolepis</taxon>
    </lineage>
</organism>
<dbReference type="InterPro" id="IPR055469">
    <property type="entry name" value="DUF7041"/>
</dbReference>
<gene>
    <name evidence="2" type="ORF">WMSIL1_LOCUS11907</name>
</gene>
<dbReference type="AlphaFoldDB" id="A0A564Z1T5"/>
<name>A0A564Z1T5_HYMDI</name>
<evidence type="ECO:0000313" key="3">
    <source>
        <dbReference type="Proteomes" id="UP000321570"/>
    </source>
</evidence>
<keyword evidence="3" id="KW-1185">Reference proteome</keyword>
<feature type="domain" description="DUF7041" evidence="1">
    <location>
        <begin position="1"/>
        <end position="53"/>
    </location>
</feature>
<accession>A0A564Z1T5</accession>
<protein>
    <recommendedName>
        <fullName evidence="1">DUF7041 domain-containing protein</fullName>
    </recommendedName>
</protein>
<dbReference type="Proteomes" id="UP000321570">
    <property type="component" value="Unassembled WGS sequence"/>
</dbReference>
<dbReference type="PANTHER" id="PTHR33327:SF3">
    <property type="entry name" value="RNA-DIRECTED DNA POLYMERASE"/>
    <property type="match status" value="1"/>
</dbReference>
<reference evidence="2 3" key="1">
    <citation type="submission" date="2019-07" db="EMBL/GenBank/DDBJ databases">
        <authorList>
            <person name="Jastrzebski P J."/>
            <person name="Paukszto L."/>
            <person name="Jastrzebski P J."/>
        </authorList>
    </citation>
    <scope>NUCLEOTIDE SEQUENCE [LARGE SCALE GENOMIC DNA]</scope>
    <source>
        <strain evidence="2 3">WMS-il1</strain>
    </source>
</reference>
<sequence>MFQHASSALPTDAAAVVIDVANRAPEDNSYGTLKRAVISRLSESQEKRVHQLLLQVELGDRTPSQLLRHMRSLLGETGAVVTPTPDRVTTQQSDVLTKLVENWNCLCQTSPHNLVTSNVPISRNNQIVLLNIEIKSATIIGYLEMTERNVSQAANTPRLTQLSLRETWSVLTSALSLVLQKSAFLNPPAGPCKRQTITFQSSYISLCYLDSHKPRLEHGRIS</sequence>
<dbReference type="EMBL" id="CABIJS010000555">
    <property type="protein sequence ID" value="VUZ53432.1"/>
    <property type="molecule type" value="Genomic_DNA"/>
</dbReference>
<dbReference type="PANTHER" id="PTHR33327">
    <property type="entry name" value="ENDONUCLEASE"/>
    <property type="match status" value="1"/>
</dbReference>
<evidence type="ECO:0000313" key="2">
    <source>
        <dbReference type="EMBL" id="VUZ53432.1"/>
    </source>
</evidence>